<gene>
    <name evidence="1" type="ORF">SAMN04488514_12618</name>
</gene>
<name>A0A1G9YSB6_9FLAO</name>
<dbReference type="AlphaFoldDB" id="A0A1G9YSB6"/>
<dbReference type="RefSeq" id="WP_089895885.1">
    <property type="nucleotide sequence ID" value="NZ_FNGV01000026.1"/>
</dbReference>
<dbReference type="Proteomes" id="UP000199440">
    <property type="component" value="Unassembled WGS sequence"/>
</dbReference>
<dbReference type="EMBL" id="FNGV01000026">
    <property type="protein sequence ID" value="SDN12024.1"/>
    <property type="molecule type" value="Genomic_DNA"/>
</dbReference>
<evidence type="ECO:0000313" key="1">
    <source>
        <dbReference type="EMBL" id="SDN12024.1"/>
    </source>
</evidence>
<protein>
    <submittedName>
        <fullName evidence="1">Uncharacterized protein</fullName>
    </submittedName>
</protein>
<reference evidence="2" key="1">
    <citation type="submission" date="2016-10" db="EMBL/GenBank/DDBJ databases">
        <authorList>
            <person name="Varghese N."/>
            <person name="Submissions S."/>
        </authorList>
    </citation>
    <scope>NUCLEOTIDE SEQUENCE [LARGE SCALE GENOMIC DNA]</scope>
    <source>
        <strain evidence="2">DSM 19886</strain>
    </source>
</reference>
<keyword evidence="2" id="KW-1185">Reference proteome</keyword>
<sequence>MKQFLLEVSNSIEADNIQDSSTIWLVGSMGKREGAVVLTVKPGGFDKPNSSFIHVKMKKKAQDYFIEGVDKLQLDNMKCIPIISITVLS</sequence>
<evidence type="ECO:0000313" key="2">
    <source>
        <dbReference type="Proteomes" id="UP000199440"/>
    </source>
</evidence>
<accession>A0A1G9YSB6</accession>
<organism evidence="1 2">
    <name type="scientific">Kriegella aquimaris</name>
    <dbReference type="NCBI Taxonomy" id="192904"/>
    <lineage>
        <taxon>Bacteria</taxon>
        <taxon>Pseudomonadati</taxon>
        <taxon>Bacteroidota</taxon>
        <taxon>Flavobacteriia</taxon>
        <taxon>Flavobacteriales</taxon>
        <taxon>Flavobacteriaceae</taxon>
        <taxon>Kriegella</taxon>
    </lineage>
</organism>
<dbReference type="STRING" id="192904.SAMN04488514_12618"/>
<proteinExistence type="predicted"/>